<keyword evidence="2" id="KW-1133">Transmembrane helix</keyword>
<organism evidence="4 5">
    <name type="scientific">Ambispora gerdemannii</name>
    <dbReference type="NCBI Taxonomy" id="144530"/>
    <lineage>
        <taxon>Eukaryota</taxon>
        <taxon>Fungi</taxon>
        <taxon>Fungi incertae sedis</taxon>
        <taxon>Mucoromycota</taxon>
        <taxon>Glomeromycotina</taxon>
        <taxon>Glomeromycetes</taxon>
        <taxon>Archaeosporales</taxon>
        <taxon>Ambisporaceae</taxon>
        <taxon>Ambispora</taxon>
    </lineage>
</organism>
<evidence type="ECO:0000256" key="2">
    <source>
        <dbReference type="SAM" id="Phobius"/>
    </source>
</evidence>
<dbReference type="EMBL" id="CAJVPL010001745">
    <property type="protein sequence ID" value="CAG8585784.1"/>
    <property type="molecule type" value="Genomic_DNA"/>
</dbReference>
<sequence>MPPEQTDQRSSEQDNSLQDINSNVIDPRTAALTQARQQADERRQNIQHGHHTQTQRVATAIKLFPLADSVNFVHKELRFTSGMEMKVGRVSGSRNQRESKQDNGVFLCDVMSREHALLQEIDGKIWIKDMKSTHGTFINNYRIGNGTAASEFYPLKHKDVITFGHSVRRNQNLYKHLSAYVWYPSESGGMDPPFPVVLDRREINPAQNAPANNATTNGIGNGIVGNGVGNNYTARQRDIENGNTNTRLIPPHSNARPDHTDRTNNHSQPPVHRDIRTHTAPPQPQNQEPKTEAIEIESDAENDLIQERENAPEEKDKQPKSQQEEAASTSNDTNGVNNNNNSAVSNDNNVAKKEQVTSTILREVASDLVKKEHVTSISSTEKKEQVPPTTLKDVNKSKDHSHHSKSKESTIPNSKGFPLPKSKDSANIEQTKDPSSNERSITNHQNDVSKIPIPIATKSNELSDKRNRDPQLMEFEHNEIRNDNNQSESFDRKHDYQLSDVQRDMDLDEIKTDNDKMIKNDYGNKEERSLTARKRTYEEMENEGYEIVPSKEYVDELRRRLAVAERKRKRIKWEVVGTVIAGMLFGAGGVIVLGS</sequence>
<name>A0A9N9BYX3_9GLOM</name>
<dbReference type="SMART" id="SM00240">
    <property type="entry name" value="FHA"/>
    <property type="match status" value="1"/>
</dbReference>
<feature type="region of interest" description="Disordered" evidence="1">
    <location>
        <begin position="310"/>
        <end position="351"/>
    </location>
</feature>
<feature type="compositionally biased region" description="Basic and acidic residues" evidence="1">
    <location>
        <begin position="255"/>
        <end position="264"/>
    </location>
</feature>
<accession>A0A9N9BYX3</accession>
<feature type="region of interest" description="Disordered" evidence="1">
    <location>
        <begin position="1"/>
        <end position="26"/>
    </location>
</feature>
<feature type="compositionally biased region" description="Basic and acidic residues" evidence="1">
    <location>
        <begin position="370"/>
        <end position="385"/>
    </location>
</feature>
<keyword evidence="2" id="KW-0812">Transmembrane</keyword>
<feature type="compositionally biased region" description="Basic and acidic residues" evidence="1">
    <location>
        <begin position="310"/>
        <end position="323"/>
    </location>
</feature>
<feature type="region of interest" description="Disordered" evidence="1">
    <location>
        <begin position="242"/>
        <end position="291"/>
    </location>
</feature>
<feature type="compositionally biased region" description="Basic and acidic residues" evidence="1">
    <location>
        <begin position="421"/>
        <end position="436"/>
    </location>
</feature>
<feature type="region of interest" description="Disordered" evidence="1">
    <location>
        <begin position="370"/>
        <end position="467"/>
    </location>
</feature>
<evidence type="ECO:0000259" key="3">
    <source>
        <dbReference type="PROSITE" id="PS50006"/>
    </source>
</evidence>
<dbReference type="InterPro" id="IPR008984">
    <property type="entry name" value="SMAD_FHA_dom_sf"/>
</dbReference>
<feature type="domain" description="FHA" evidence="3">
    <location>
        <begin position="85"/>
        <end position="143"/>
    </location>
</feature>
<dbReference type="Gene3D" id="2.60.200.20">
    <property type="match status" value="1"/>
</dbReference>
<protein>
    <submittedName>
        <fullName evidence="4">3601_t:CDS:1</fullName>
    </submittedName>
</protein>
<dbReference type="SUPFAM" id="SSF49879">
    <property type="entry name" value="SMAD/FHA domain"/>
    <property type="match status" value="1"/>
</dbReference>
<feature type="compositionally biased region" description="Low complexity" evidence="1">
    <location>
        <begin position="328"/>
        <end position="349"/>
    </location>
</feature>
<gene>
    <name evidence="4" type="ORF">AGERDE_LOCUS8357</name>
</gene>
<dbReference type="AlphaFoldDB" id="A0A9N9BYX3"/>
<dbReference type="InterPro" id="IPR000253">
    <property type="entry name" value="FHA_dom"/>
</dbReference>
<feature type="compositionally biased region" description="Basic and acidic residues" evidence="1">
    <location>
        <begin position="1"/>
        <end position="12"/>
    </location>
</feature>
<keyword evidence="2" id="KW-0472">Membrane</keyword>
<evidence type="ECO:0000313" key="5">
    <source>
        <dbReference type="Proteomes" id="UP000789831"/>
    </source>
</evidence>
<evidence type="ECO:0000313" key="4">
    <source>
        <dbReference type="EMBL" id="CAG8585784.1"/>
    </source>
</evidence>
<dbReference type="Pfam" id="PF00498">
    <property type="entry name" value="FHA"/>
    <property type="match status" value="1"/>
</dbReference>
<dbReference type="OrthoDB" id="687730at2759"/>
<evidence type="ECO:0000256" key="1">
    <source>
        <dbReference type="SAM" id="MobiDB-lite"/>
    </source>
</evidence>
<dbReference type="PROSITE" id="PS50006">
    <property type="entry name" value="FHA_DOMAIN"/>
    <property type="match status" value="1"/>
</dbReference>
<dbReference type="Proteomes" id="UP000789831">
    <property type="component" value="Unassembled WGS sequence"/>
</dbReference>
<comment type="caution">
    <text evidence="4">The sequence shown here is derived from an EMBL/GenBank/DDBJ whole genome shotgun (WGS) entry which is preliminary data.</text>
</comment>
<reference evidence="4" key="1">
    <citation type="submission" date="2021-06" db="EMBL/GenBank/DDBJ databases">
        <authorList>
            <person name="Kallberg Y."/>
            <person name="Tangrot J."/>
            <person name="Rosling A."/>
        </authorList>
    </citation>
    <scope>NUCLEOTIDE SEQUENCE</scope>
    <source>
        <strain evidence="4">MT106</strain>
    </source>
</reference>
<proteinExistence type="predicted"/>
<feature type="compositionally biased region" description="Polar residues" evidence="1">
    <location>
        <begin position="437"/>
        <end position="448"/>
    </location>
</feature>
<feature type="transmembrane region" description="Helical" evidence="2">
    <location>
        <begin position="575"/>
        <end position="594"/>
    </location>
</feature>
<keyword evidence="5" id="KW-1185">Reference proteome</keyword>
<feature type="compositionally biased region" description="Polar residues" evidence="1">
    <location>
        <begin position="13"/>
        <end position="24"/>
    </location>
</feature>